<dbReference type="Pfam" id="PF00106">
    <property type="entry name" value="adh_short"/>
    <property type="match status" value="1"/>
</dbReference>
<dbReference type="PANTHER" id="PTHR44196">
    <property type="entry name" value="DEHYDROGENASE/REDUCTASE SDR FAMILY MEMBER 7B"/>
    <property type="match status" value="1"/>
</dbReference>
<dbReference type="PRINTS" id="PR00080">
    <property type="entry name" value="SDRFAMILY"/>
</dbReference>
<dbReference type="EMBL" id="LBTU01000008">
    <property type="protein sequence ID" value="KKQ47546.1"/>
    <property type="molecule type" value="Genomic_DNA"/>
</dbReference>
<protein>
    <submittedName>
        <fullName evidence="4">Short-chain alcohol-related dehydrogenase</fullName>
    </submittedName>
</protein>
<evidence type="ECO:0000256" key="1">
    <source>
        <dbReference type="ARBA" id="ARBA00006484"/>
    </source>
</evidence>
<name>A0A0G0L4F1_9BACT</name>
<comment type="caution">
    <text evidence="4">The sequence shown here is derived from an EMBL/GenBank/DDBJ whole genome shotgun (WGS) entry which is preliminary data.</text>
</comment>
<dbReference type="SUPFAM" id="SSF51735">
    <property type="entry name" value="NAD(P)-binding Rossmann-fold domains"/>
    <property type="match status" value="1"/>
</dbReference>
<evidence type="ECO:0000313" key="5">
    <source>
        <dbReference type="Proteomes" id="UP000034430"/>
    </source>
</evidence>
<evidence type="ECO:0000256" key="2">
    <source>
        <dbReference type="ARBA" id="ARBA00023002"/>
    </source>
</evidence>
<gene>
    <name evidence="4" type="ORF">US65_C0008G0005</name>
</gene>
<sequence length="232" mass="25467">MKTNKKVIIITGGNSGLGKATAEILTSQNQVIILGKNAKEIEKTVKDLKCDGIICDVTEEKQIHNAFSQIVKKYKRVDCLINCAGVWIKGPIEQNSPNEIRNAILVNTLGTILTVNALVSQLKQQKYGRIINIISQAGLSAKPERSVYNASKWAVTGFTKCIQLELGPFNISVVGFYPGFFHTDIFEKAGDHKTDFSTAMPVEKVAKALASLVETDSELVIKTFEIQSIKQP</sequence>
<dbReference type="PROSITE" id="PS00061">
    <property type="entry name" value="ADH_SHORT"/>
    <property type="match status" value="1"/>
</dbReference>
<organism evidence="4 5">
    <name type="scientific">Candidatus Yanofskybacteria bacterium GW2011_GWC2_37_9</name>
    <dbReference type="NCBI Taxonomy" id="1619028"/>
    <lineage>
        <taxon>Bacteria</taxon>
        <taxon>Candidatus Yanofskyibacteriota</taxon>
    </lineage>
</organism>
<dbReference type="PANTHER" id="PTHR44196:SF1">
    <property type="entry name" value="DEHYDROGENASE_REDUCTASE SDR FAMILY MEMBER 7B"/>
    <property type="match status" value="1"/>
</dbReference>
<dbReference type="Gene3D" id="3.40.50.720">
    <property type="entry name" value="NAD(P)-binding Rossmann-like Domain"/>
    <property type="match status" value="1"/>
</dbReference>
<keyword evidence="2" id="KW-0560">Oxidoreductase</keyword>
<dbReference type="GO" id="GO:0016491">
    <property type="term" value="F:oxidoreductase activity"/>
    <property type="evidence" value="ECO:0007669"/>
    <property type="project" value="UniProtKB-KW"/>
</dbReference>
<dbReference type="InterPro" id="IPR020904">
    <property type="entry name" value="Sc_DH/Rdtase_CS"/>
</dbReference>
<dbReference type="CDD" id="cd05233">
    <property type="entry name" value="SDR_c"/>
    <property type="match status" value="1"/>
</dbReference>
<dbReference type="AlphaFoldDB" id="A0A0G0L4F1"/>
<reference evidence="4 5" key="1">
    <citation type="journal article" date="2015" name="Nature">
        <title>rRNA introns, odd ribosomes, and small enigmatic genomes across a large radiation of phyla.</title>
        <authorList>
            <person name="Brown C.T."/>
            <person name="Hug L.A."/>
            <person name="Thomas B.C."/>
            <person name="Sharon I."/>
            <person name="Castelle C.J."/>
            <person name="Singh A."/>
            <person name="Wilkins M.J."/>
            <person name="Williams K.H."/>
            <person name="Banfield J.F."/>
        </authorList>
    </citation>
    <scope>NUCLEOTIDE SEQUENCE [LARGE SCALE GENOMIC DNA]</scope>
</reference>
<dbReference type="GO" id="GO:0016020">
    <property type="term" value="C:membrane"/>
    <property type="evidence" value="ECO:0007669"/>
    <property type="project" value="TreeGrafter"/>
</dbReference>
<dbReference type="InterPro" id="IPR036291">
    <property type="entry name" value="NAD(P)-bd_dom_sf"/>
</dbReference>
<evidence type="ECO:0000256" key="3">
    <source>
        <dbReference type="RuleBase" id="RU000363"/>
    </source>
</evidence>
<dbReference type="PRINTS" id="PR00081">
    <property type="entry name" value="GDHRDH"/>
</dbReference>
<evidence type="ECO:0000313" key="4">
    <source>
        <dbReference type="EMBL" id="KKQ47546.1"/>
    </source>
</evidence>
<dbReference type="InterPro" id="IPR002347">
    <property type="entry name" value="SDR_fam"/>
</dbReference>
<comment type="similarity">
    <text evidence="1 3">Belongs to the short-chain dehydrogenases/reductases (SDR) family.</text>
</comment>
<proteinExistence type="inferred from homology"/>
<dbReference type="Proteomes" id="UP000034430">
    <property type="component" value="Unassembled WGS sequence"/>
</dbReference>
<accession>A0A0G0L4F1</accession>